<dbReference type="AlphaFoldDB" id="A0AAW1WTS9"/>
<sequence length="142" mass="15816">MKEVYCIKPRAERFTCMADLYGQAGCLDETKEFIHDKGISHFSSVGKSFLFACGLHKNLELGKWVSEKLLQLEPSVEGPYVLMSNMYSTEAKLVMQDVEEEQGEVFFGQHSEKLAIAYGIISTASGIAVQIMMDFRVCLCGG</sequence>
<evidence type="ECO:0000313" key="3">
    <source>
        <dbReference type="EMBL" id="KAK9928209.1"/>
    </source>
</evidence>
<evidence type="ECO:0000256" key="1">
    <source>
        <dbReference type="ARBA" id="ARBA00006643"/>
    </source>
</evidence>
<proteinExistence type="inferred from homology"/>
<organism evidence="3 4">
    <name type="scientific">Rubus argutus</name>
    <name type="common">Southern blackberry</name>
    <dbReference type="NCBI Taxonomy" id="59490"/>
    <lineage>
        <taxon>Eukaryota</taxon>
        <taxon>Viridiplantae</taxon>
        <taxon>Streptophyta</taxon>
        <taxon>Embryophyta</taxon>
        <taxon>Tracheophyta</taxon>
        <taxon>Spermatophyta</taxon>
        <taxon>Magnoliopsida</taxon>
        <taxon>eudicotyledons</taxon>
        <taxon>Gunneridae</taxon>
        <taxon>Pentapetalae</taxon>
        <taxon>rosids</taxon>
        <taxon>fabids</taxon>
        <taxon>Rosales</taxon>
        <taxon>Rosaceae</taxon>
        <taxon>Rosoideae</taxon>
        <taxon>Rosoideae incertae sedis</taxon>
        <taxon>Rubus</taxon>
    </lineage>
</organism>
<feature type="domain" description="DYW" evidence="2">
    <location>
        <begin position="87"/>
        <end position="138"/>
    </location>
</feature>
<comment type="similarity">
    <text evidence="1">Belongs to the PPR family. PCMP-H subfamily.</text>
</comment>
<reference evidence="3 4" key="1">
    <citation type="journal article" date="2023" name="G3 (Bethesda)">
        <title>A chromosome-length genome assembly and annotation of blackberry (Rubus argutus, cv. 'Hillquist').</title>
        <authorList>
            <person name="Bruna T."/>
            <person name="Aryal R."/>
            <person name="Dudchenko O."/>
            <person name="Sargent D.J."/>
            <person name="Mead D."/>
            <person name="Buti M."/>
            <person name="Cavallini A."/>
            <person name="Hytonen T."/>
            <person name="Andres J."/>
            <person name="Pham M."/>
            <person name="Weisz D."/>
            <person name="Mascagni F."/>
            <person name="Usai G."/>
            <person name="Natali L."/>
            <person name="Bassil N."/>
            <person name="Fernandez G.E."/>
            <person name="Lomsadze A."/>
            <person name="Armour M."/>
            <person name="Olukolu B."/>
            <person name="Poorten T."/>
            <person name="Britton C."/>
            <person name="Davik J."/>
            <person name="Ashrafi H."/>
            <person name="Aiden E.L."/>
            <person name="Borodovsky M."/>
            <person name="Worthington M."/>
        </authorList>
    </citation>
    <scope>NUCLEOTIDE SEQUENCE [LARGE SCALE GENOMIC DNA]</scope>
    <source>
        <strain evidence="3">PI 553951</strain>
    </source>
</reference>
<evidence type="ECO:0000313" key="4">
    <source>
        <dbReference type="Proteomes" id="UP001457282"/>
    </source>
</evidence>
<dbReference type="GO" id="GO:0009451">
    <property type="term" value="P:RNA modification"/>
    <property type="evidence" value="ECO:0007669"/>
    <property type="project" value="InterPro"/>
</dbReference>
<name>A0AAW1WTS9_RUBAR</name>
<accession>A0AAW1WTS9</accession>
<dbReference type="EMBL" id="JBEDUW010000005">
    <property type="protein sequence ID" value="KAK9928209.1"/>
    <property type="molecule type" value="Genomic_DNA"/>
</dbReference>
<comment type="caution">
    <text evidence="3">The sequence shown here is derived from an EMBL/GenBank/DDBJ whole genome shotgun (WGS) entry which is preliminary data.</text>
</comment>
<dbReference type="Proteomes" id="UP001457282">
    <property type="component" value="Unassembled WGS sequence"/>
</dbReference>
<dbReference type="GO" id="GO:0003723">
    <property type="term" value="F:RNA binding"/>
    <property type="evidence" value="ECO:0007669"/>
    <property type="project" value="InterPro"/>
</dbReference>
<gene>
    <name evidence="3" type="ORF">M0R45_025355</name>
</gene>
<dbReference type="Pfam" id="PF14432">
    <property type="entry name" value="DYW_deaminase"/>
    <property type="match status" value="1"/>
</dbReference>
<dbReference type="InterPro" id="IPR032867">
    <property type="entry name" value="DYW_dom"/>
</dbReference>
<dbReference type="PANTHER" id="PTHR47926:SF347">
    <property type="entry name" value="PENTATRICOPEPTIDE REPEAT-CONTAINING PROTEIN"/>
    <property type="match status" value="1"/>
</dbReference>
<keyword evidence="4" id="KW-1185">Reference proteome</keyword>
<protein>
    <recommendedName>
        <fullName evidence="2">DYW domain-containing protein</fullName>
    </recommendedName>
</protein>
<evidence type="ECO:0000259" key="2">
    <source>
        <dbReference type="Pfam" id="PF14432"/>
    </source>
</evidence>
<dbReference type="PANTHER" id="PTHR47926">
    <property type="entry name" value="PENTATRICOPEPTIDE REPEAT-CONTAINING PROTEIN"/>
    <property type="match status" value="1"/>
</dbReference>
<dbReference type="GO" id="GO:0008270">
    <property type="term" value="F:zinc ion binding"/>
    <property type="evidence" value="ECO:0007669"/>
    <property type="project" value="InterPro"/>
</dbReference>
<dbReference type="InterPro" id="IPR046960">
    <property type="entry name" value="PPR_At4g14850-like_plant"/>
</dbReference>